<name>A0ABR4ACD8_9LECA</name>
<proteinExistence type="predicted"/>
<evidence type="ECO:0000313" key="3">
    <source>
        <dbReference type="Proteomes" id="UP001590950"/>
    </source>
</evidence>
<feature type="region of interest" description="Disordered" evidence="1">
    <location>
        <begin position="424"/>
        <end position="448"/>
    </location>
</feature>
<feature type="compositionally biased region" description="Polar residues" evidence="1">
    <location>
        <begin position="485"/>
        <end position="503"/>
    </location>
</feature>
<reference evidence="2 3" key="1">
    <citation type="submission" date="2024-09" db="EMBL/GenBank/DDBJ databases">
        <title>Rethinking Asexuality: The Enigmatic Case of Functional Sexual Genes in Lepraria (Stereocaulaceae).</title>
        <authorList>
            <person name="Doellman M."/>
            <person name="Sun Y."/>
            <person name="Barcenas-Pena A."/>
            <person name="Lumbsch H.T."/>
            <person name="Grewe F."/>
        </authorList>
    </citation>
    <scope>NUCLEOTIDE SEQUENCE [LARGE SCALE GENOMIC DNA]</scope>
    <source>
        <strain evidence="2 3">Mercado 3170</strain>
    </source>
</reference>
<feature type="compositionally biased region" description="Low complexity" evidence="1">
    <location>
        <begin position="338"/>
        <end position="347"/>
    </location>
</feature>
<feature type="region of interest" description="Disordered" evidence="1">
    <location>
        <begin position="226"/>
        <end position="285"/>
    </location>
</feature>
<comment type="caution">
    <text evidence="2">The sequence shown here is derived from an EMBL/GenBank/DDBJ whole genome shotgun (WGS) entry which is preliminary data.</text>
</comment>
<feature type="compositionally biased region" description="Basic and acidic residues" evidence="1">
    <location>
        <begin position="231"/>
        <end position="248"/>
    </location>
</feature>
<feature type="region of interest" description="Disordered" evidence="1">
    <location>
        <begin position="316"/>
        <end position="378"/>
    </location>
</feature>
<evidence type="ECO:0000256" key="1">
    <source>
        <dbReference type="SAM" id="MobiDB-lite"/>
    </source>
</evidence>
<protein>
    <submittedName>
        <fullName evidence="2">Uncharacterized protein</fullName>
    </submittedName>
</protein>
<dbReference type="Proteomes" id="UP001590950">
    <property type="component" value="Unassembled WGS sequence"/>
</dbReference>
<organism evidence="2 3">
    <name type="scientific">Stereocaulon virgatum</name>
    <dbReference type="NCBI Taxonomy" id="373712"/>
    <lineage>
        <taxon>Eukaryota</taxon>
        <taxon>Fungi</taxon>
        <taxon>Dikarya</taxon>
        <taxon>Ascomycota</taxon>
        <taxon>Pezizomycotina</taxon>
        <taxon>Lecanoromycetes</taxon>
        <taxon>OSLEUM clade</taxon>
        <taxon>Lecanoromycetidae</taxon>
        <taxon>Lecanorales</taxon>
        <taxon>Lecanorineae</taxon>
        <taxon>Stereocaulaceae</taxon>
        <taxon>Stereocaulon</taxon>
    </lineage>
</organism>
<feature type="compositionally biased region" description="Polar residues" evidence="1">
    <location>
        <begin position="424"/>
        <end position="439"/>
    </location>
</feature>
<gene>
    <name evidence="2" type="ORF">N7G274_005340</name>
</gene>
<accession>A0ABR4ACD8</accession>
<feature type="region of interest" description="Disordered" evidence="1">
    <location>
        <begin position="468"/>
        <end position="544"/>
    </location>
</feature>
<feature type="compositionally biased region" description="Basic residues" evidence="1">
    <location>
        <begin position="513"/>
        <end position="522"/>
    </location>
</feature>
<keyword evidence="3" id="KW-1185">Reference proteome</keyword>
<dbReference type="EMBL" id="JBEFKJ010000015">
    <property type="protein sequence ID" value="KAL2042152.1"/>
    <property type="molecule type" value="Genomic_DNA"/>
</dbReference>
<sequence>MRYNNWDILIFPEIGESKTPLQEFGTLCTVTQDPDIQSAPSTAHPAYLNTVTRPLPTVSCYIPSLPHGTPFRVSLHSWSTPQPSRATLSMTSPENMILYEARVLLDGVCTAGIWFNQDPSWPQVIAPDMGSQVDKSNNHGQLRFPPFHVEMLTQVWADVAQNLGRVKIIIAEGIRNGQGNAGFQRLKNVVTFSFQHAPLHILENCGIAWPNAGMWLQTQQQFYNVSSAHPEPGDAEAHGHSPRRRDASTARARLAAKMAPSDTVYGTTGKPVSQDHGLHSNDPFWSQHGPVSDPFIGGSSFNNFYKNMASCNTTGSAGDATMRSHTTSNSHDVPMPDASRPLSPASSRRSHPMPDYSDPPSLAPSRKGSEFTKQNMDGLGRVPIRAILLSNEWQDESGADRDHQESQFNEMMSSFSPLRNESVSGISAPSNTRVNSAANTPPGAHLRPPAAALSRALSYEDHNRVVAMTARDPPPPYTRAPSAVNPHSATGKSASRQSESPNHPNEREEGTVRKKPVGRPRGRKEGKTSEPTLEGAGNTQRRTSMDFITACGKENTESEEKIGDGKRKRVSGVVGVKVALEERVENPDLLSPSRKVSRTCLLDDSSPRLGDLDELTAEGVVTRQPLGELENYM</sequence>
<evidence type="ECO:0000313" key="2">
    <source>
        <dbReference type="EMBL" id="KAL2042152.1"/>
    </source>
</evidence>